<dbReference type="EMBL" id="CAUOFW020002947">
    <property type="protein sequence ID" value="CAK9157010.1"/>
    <property type="molecule type" value="Genomic_DNA"/>
</dbReference>
<comment type="caution">
    <text evidence="2">The sequence shown here is derived from an EMBL/GenBank/DDBJ whole genome shotgun (WGS) entry which is preliminary data.</text>
</comment>
<protein>
    <submittedName>
        <fullName evidence="2">Uncharacterized protein</fullName>
    </submittedName>
</protein>
<proteinExistence type="predicted"/>
<feature type="compositionally biased region" description="Polar residues" evidence="1">
    <location>
        <begin position="192"/>
        <end position="202"/>
    </location>
</feature>
<feature type="region of interest" description="Disordered" evidence="1">
    <location>
        <begin position="188"/>
        <end position="257"/>
    </location>
</feature>
<dbReference type="Proteomes" id="UP001642360">
    <property type="component" value="Unassembled WGS sequence"/>
</dbReference>
<evidence type="ECO:0000313" key="3">
    <source>
        <dbReference type="Proteomes" id="UP001642360"/>
    </source>
</evidence>
<dbReference type="AlphaFoldDB" id="A0ABC8SIR4"/>
<feature type="compositionally biased region" description="Acidic residues" evidence="1">
    <location>
        <begin position="234"/>
        <end position="257"/>
    </location>
</feature>
<name>A0ABC8SIR4_9AQUA</name>
<gene>
    <name evidence="2" type="ORF">ILEXP_LOCUS25572</name>
</gene>
<dbReference type="PANTHER" id="PTHR47512">
    <property type="entry name" value="EXPRESSED PROTEIN"/>
    <property type="match status" value="1"/>
</dbReference>
<feature type="region of interest" description="Disordered" evidence="1">
    <location>
        <begin position="33"/>
        <end position="52"/>
    </location>
</feature>
<accession>A0ABC8SIR4</accession>
<feature type="region of interest" description="Disordered" evidence="1">
    <location>
        <begin position="1"/>
        <end position="22"/>
    </location>
</feature>
<evidence type="ECO:0000256" key="1">
    <source>
        <dbReference type="SAM" id="MobiDB-lite"/>
    </source>
</evidence>
<reference evidence="2 3" key="1">
    <citation type="submission" date="2024-02" db="EMBL/GenBank/DDBJ databases">
        <authorList>
            <person name="Vignale AGUSTIN F."/>
            <person name="Sosa J E."/>
            <person name="Modenutti C."/>
        </authorList>
    </citation>
    <scope>NUCLEOTIDE SEQUENCE [LARGE SCALE GENOMIC DNA]</scope>
</reference>
<keyword evidence="3" id="KW-1185">Reference proteome</keyword>
<evidence type="ECO:0000313" key="2">
    <source>
        <dbReference type="EMBL" id="CAK9157010.1"/>
    </source>
</evidence>
<dbReference type="PANTHER" id="PTHR47512:SF3">
    <property type="entry name" value="CHALCONE-FLAVONONE ISOMERASE FAMILY PROTEIN"/>
    <property type="match status" value="1"/>
</dbReference>
<organism evidence="2 3">
    <name type="scientific">Ilex paraguariensis</name>
    <name type="common">yerba mate</name>
    <dbReference type="NCBI Taxonomy" id="185542"/>
    <lineage>
        <taxon>Eukaryota</taxon>
        <taxon>Viridiplantae</taxon>
        <taxon>Streptophyta</taxon>
        <taxon>Embryophyta</taxon>
        <taxon>Tracheophyta</taxon>
        <taxon>Spermatophyta</taxon>
        <taxon>Magnoliopsida</taxon>
        <taxon>eudicotyledons</taxon>
        <taxon>Gunneridae</taxon>
        <taxon>Pentapetalae</taxon>
        <taxon>asterids</taxon>
        <taxon>campanulids</taxon>
        <taxon>Aquifoliales</taxon>
        <taxon>Aquifoliaceae</taxon>
        <taxon>Ilex</taxon>
    </lineage>
</organism>
<sequence>METPSSTRRITRSQALAAACNSNNIPMSRKIEECEKSVSKSRQKTGKQQDRSALIDITNDSPIIGLAMGSLETPSSTMSKKRINGQAKHMTPGSGEALLRGQVKTLLQKVEEEAELSKLSLESRPFLHLGGNGSANSNGLASVTLSPVEEKFMISQMINEMLDGKKQEDLESEKSLITRSLLLDFSEKSEASDSSGCSSVLTYQEGESEGREKLSADDDDASIWSIQVNASTRDEEEEEEDEEGPEEVNEDGENDDEYYEDGEEVEADDGGLVDELCEGICKINVNCETTMTKFTGKHTRFVYNSDDELEGEEECDDGESESIVSMGILRLKGLPTPEGKHLRFPEDLEED</sequence>